<dbReference type="InterPro" id="IPR058010">
    <property type="entry name" value="Y01A"/>
</dbReference>
<keyword evidence="2" id="KW-1185">Reference proteome</keyword>
<evidence type="ECO:0000313" key="2">
    <source>
        <dbReference type="Proteomes" id="UP000231463"/>
    </source>
</evidence>
<evidence type="ECO:0000313" key="1">
    <source>
        <dbReference type="EMBL" id="ATN92988.1"/>
    </source>
</evidence>
<gene>
    <name evidence="1" type="ORF">CPT_Melville_014</name>
</gene>
<protein>
    <submittedName>
        <fullName evidence="1">Uncharacterized protein</fullName>
    </submittedName>
</protein>
<accession>A0A2D1GM03</accession>
<dbReference type="EMBL" id="MF957259">
    <property type="protein sequence ID" value="ATN92988.1"/>
    <property type="molecule type" value="Genomic_DNA"/>
</dbReference>
<dbReference type="Proteomes" id="UP000231463">
    <property type="component" value="Segment"/>
</dbReference>
<dbReference type="Pfam" id="PF25693">
    <property type="entry name" value="Phage_Y01A"/>
    <property type="match status" value="1"/>
</dbReference>
<name>A0A2D1GM03_9CAUD</name>
<organism evidence="1 2">
    <name type="scientific">Salmonella phage Melville</name>
    <dbReference type="NCBI Taxonomy" id="2041413"/>
    <lineage>
        <taxon>Viruses</taxon>
        <taxon>Duplodnaviria</taxon>
        <taxon>Heunggongvirae</taxon>
        <taxon>Uroviricota</taxon>
        <taxon>Caudoviricetes</taxon>
        <taxon>Pantevenvirales</taxon>
        <taxon>Straboviridae</taxon>
        <taxon>Tevenvirinae</taxon>
        <taxon>Gelderlandvirus</taxon>
        <taxon>Gelderlandvirus melville</taxon>
    </lineage>
</organism>
<reference evidence="2" key="1">
    <citation type="submission" date="2017-09" db="EMBL/GenBank/DDBJ databases">
        <title>The complete genome of Salmonella phage Melville.</title>
        <authorList>
            <person name="Zhang K."/>
            <person name="Xie Y."/>
            <person name="Liu M."/>
            <person name="Gill J."/>
        </authorList>
    </citation>
    <scope>NUCLEOTIDE SEQUENCE [LARGE SCALE GENOMIC DNA]</scope>
</reference>
<sequence>MHYGYMLVYKDKDGFELPYFESGKATIYEKFDDAVKHYEQLKTYITHILNVGKVETTIKKRRFWFDKVEMKFKKLSEIESRMNRQIMNTLSVKRVSVV</sequence>
<proteinExistence type="predicted"/>